<gene>
    <name evidence="1" type="ORF">D9619_011252</name>
</gene>
<dbReference type="Proteomes" id="UP000567179">
    <property type="component" value="Unassembled WGS sequence"/>
</dbReference>
<accession>A0A8H5F583</accession>
<evidence type="ECO:0000313" key="2">
    <source>
        <dbReference type="Proteomes" id="UP000567179"/>
    </source>
</evidence>
<comment type="caution">
    <text evidence="1">The sequence shown here is derived from an EMBL/GenBank/DDBJ whole genome shotgun (WGS) entry which is preliminary data.</text>
</comment>
<proteinExistence type="predicted"/>
<organism evidence="1 2">
    <name type="scientific">Psilocybe cf. subviscida</name>
    <dbReference type="NCBI Taxonomy" id="2480587"/>
    <lineage>
        <taxon>Eukaryota</taxon>
        <taxon>Fungi</taxon>
        <taxon>Dikarya</taxon>
        <taxon>Basidiomycota</taxon>
        <taxon>Agaricomycotina</taxon>
        <taxon>Agaricomycetes</taxon>
        <taxon>Agaricomycetidae</taxon>
        <taxon>Agaricales</taxon>
        <taxon>Agaricineae</taxon>
        <taxon>Strophariaceae</taxon>
        <taxon>Psilocybe</taxon>
    </lineage>
</organism>
<sequence>MSPSQFTVIKLPSTLSTNSAPSSASSAFVSGGSNVYPQQGAQDKILWRLAHCQMIIMARRNHIDSIAKHNAQTNIVASSCLIGAKQPFLPGLPRTPRESVSPRMISDLYLGVGAAWRVGVFAAEGQRPPKHVFKNVRLARFLMFLWKDDFAPKISNITPIAP</sequence>
<name>A0A8H5F583_9AGAR</name>
<keyword evidence="2" id="KW-1185">Reference proteome</keyword>
<reference evidence="1 2" key="1">
    <citation type="journal article" date="2020" name="ISME J.">
        <title>Uncovering the hidden diversity of litter-decomposition mechanisms in mushroom-forming fungi.</title>
        <authorList>
            <person name="Floudas D."/>
            <person name="Bentzer J."/>
            <person name="Ahren D."/>
            <person name="Johansson T."/>
            <person name="Persson P."/>
            <person name="Tunlid A."/>
        </authorList>
    </citation>
    <scope>NUCLEOTIDE SEQUENCE [LARGE SCALE GENOMIC DNA]</scope>
    <source>
        <strain evidence="1 2">CBS 101986</strain>
    </source>
</reference>
<protein>
    <submittedName>
        <fullName evidence="1">Uncharacterized protein</fullName>
    </submittedName>
</protein>
<dbReference type="AlphaFoldDB" id="A0A8H5F583"/>
<evidence type="ECO:0000313" key="1">
    <source>
        <dbReference type="EMBL" id="KAF5324116.1"/>
    </source>
</evidence>
<dbReference type="EMBL" id="JAACJJ010000016">
    <property type="protein sequence ID" value="KAF5324116.1"/>
    <property type="molecule type" value="Genomic_DNA"/>
</dbReference>